<feature type="transmembrane region" description="Helical" evidence="9">
    <location>
        <begin position="141"/>
        <end position="160"/>
    </location>
</feature>
<feature type="transmembrane region" description="Helical" evidence="9">
    <location>
        <begin position="172"/>
        <end position="196"/>
    </location>
</feature>
<feature type="transmembrane region" description="Helical" evidence="9">
    <location>
        <begin position="56"/>
        <end position="74"/>
    </location>
</feature>
<name>A0AA45WQW6_9BACL</name>
<dbReference type="Proteomes" id="UP001157946">
    <property type="component" value="Unassembled WGS sequence"/>
</dbReference>
<sequence>MNELWIILTGMLVASSCALLGCFLILRKMAMVGDAISHAVLPGIVVAFLVTGDRHSFPMLLGAAAFGLVTTLLIESLRKSGVQADAAISVTFTSLFSVGIILVSLFARQVDLDLDCVLYGEIIYVPWDTIIWNGLDWGPKAVWIVGTTLVLNALTILLFYKQLKLSAFDPAMAAALGIPVAFFHYLLMGLVSVTTVASFESVGAILVVAMLIVPAATAYLLTDRLSRMLLYSVLTGCLSAVTGYFLAGALDASVAGAMTVMAGVFFILALFLSPRHGLVTRWWQRMRLQRDLASHGE</sequence>
<keyword evidence="6 9" id="KW-1133">Transmembrane helix</keyword>
<evidence type="ECO:0000256" key="8">
    <source>
        <dbReference type="RuleBase" id="RU003943"/>
    </source>
</evidence>
<comment type="similarity">
    <text evidence="2 8">Belongs to the ABC-3 integral membrane protein family.</text>
</comment>
<feature type="transmembrane region" description="Helical" evidence="9">
    <location>
        <begin position="6"/>
        <end position="26"/>
    </location>
</feature>
<keyword evidence="11" id="KW-1185">Reference proteome</keyword>
<dbReference type="Gene3D" id="1.10.3470.10">
    <property type="entry name" value="ABC transporter involved in vitamin B12 uptake, BtuC"/>
    <property type="match status" value="1"/>
</dbReference>
<dbReference type="Pfam" id="PF00950">
    <property type="entry name" value="ABC-3"/>
    <property type="match status" value="1"/>
</dbReference>
<gene>
    <name evidence="10" type="ORF">SAMN06265361_10637</name>
</gene>
<organism evidence="10 11">
    <name type="scientific">Laceyella tengchongensis</name>
    <dbReference type="NCBI Taxonomy" id="574699"/>
    <lineage>
        <taxon>Bacteria</taxon>
        <taxon>Bacillati</taxon>
        <taxon>Bacillota</taxon>
        <taxon>Bacilli</taxon>
        <taxon>Bacillales</taxon>
        <taxon>Thermoactinomycetaceae</taxon>
        <taxon>Laceyella</taxon>
    </lineage>
</organism>
<feature type="transmembrane region" description="Helical" evidence="9">
    <location>
        <begin position="31"/>
        <end position="50"/>
    </location>
</feature>
<evidence type="ECO:0000256" key="9">
    <source>
        <dbReference type="SAM" id="Phobius"/>
    </source>
</evidence>
<dbReference type="CDD" id="cd06550">
    <property type="entry name" value="TM_ABC_iron-siderophores_like"/>
    <property type="match status" value="1"/>
</dbReference>
<proteinExistence type="inferred from homology"/>
<feature type="transmembrane region" description="Helical" evidence="9">
    <location>
        <begin position="86"/>
        <end position="107"/>
    </location>
</feature>
<accession>A0AA45WQW6</accession>
<evidence type="ECO:0000256" key="4">
    <source>
        <dbReference type="ARBA" id="ARBA00022475"/>
    </source>
</evidence>
<feature type="transmembrane region" description="Helical" evidence="9">
    <location>
        <begin position="202"/>
        <end position="221"/>
    </location>
</feature>
<dbReference type="RefSeq" id="WP_102992068.1">
    <property type="nucleotide sequence ID" value="NZ_FXTU01000006.1"/>
</dbReference>
<dbReference type="SUPFAM" id="SSF81345">
    <property type="entry name" value="ABC transporter involved in vitamin B12 uptake, BtuC"/>
    <property type="match status" value="1"/>
</dbReference>
<evidence type="ECO:0000256" key="2">
    <source>
        <dbReference type="ARBA" id="ARBA00008034"/>
    </source>
</evidence>
<dbReference type="InterPro" id="IPR001626">
    <property type="entry name" value="ABC_TroCD"/>
</dbReference>
<evidence type="ECO:0000313" key="10">
    <source>
        <dbReference type="EMBL" id="SMP28030.1"/>
    </source>
</evidence>
<dbReference type="GO" id="GO:0010043">
    <property type="term" value="P:response to zinc ion"/>
    <property type="evidence" value="ECO:0007669"/>
    <property type="project" value="TreeGrafter"/>
</dbReference>
<feature type="transmembrane region" description="Helical" evidence="9">
    <location>
        <begin position="228"/>
        <end position="247"/>
    </location>
</feature>
<evidence type="ECO:0000256" key="5">
    <source>
        <dbReference type="ARBA" id="ARBA00022692"/>
    </source>
</evidence>
<protein>
    <submittedName>
        <fullName evidence="10">Manganese/zinc/iron transport system permease protein</fullName>
    </submittedName>
</protein>
<keyword evidence="4" id="KW-1003">Cell membrane</keyword>
<dbReference type="AlphaFoldDB" id="A0AA45WQW6"/>
<evidence type="ECO:0000256" key="1">
    <source>
        <dbReference type="ARBA" id="ARBA00004651"/>
    </source>
</evidence>
<evidence type="ECO:0000313" key="11">
    <source>
        <dbReference type="Proteomes" id="UP001157946"/>
    </source>
</evidence>
<evidence type="ECO:0000256" key="7">
    <source>
        <dbReference type="ARBA" id="ARBA00023136"/>
    </source>
</evidence>
<dbReference type="PANTHER" id="PTHR30477:SF8">
    <property type="entry name" value="METAL TRANSPORT SYSTEM MEMBRANE PROTEIN CT_070-RELATED"/>
    <property type="match status" value="1"/>
</dbReference>
<keyword evidence="3 8" id="KW-0813">Transport</keyword>
<keyword evidence="5 8" id="KW-0812">Transmembrane</keyword>
<feature type="transmembrane region" description="Helical" evidence="9">
    <location>
        <begin position="253"/>
        <end position="272"/>
    </location>
</feature>
<dbReference type="GO" id="GO:0055085">
    <property type="term" value="P:transmembrane transport"/>
    <property type="evidence" value="ECO:0007669"/>
    <property type="project" value="InterPro"/>
</dbReference>
<comment type="subcellular location">
    <subcellularLocation>
        <location evidence="1 8">Cell membrane</location>
        <topology evidence="1 8">Multi-pass membrane protein</topology>
    </subcellularLocation>
</comment>
<comment type="caution">
    <text evidence="10">The sequence shown here is derived from an EMBL/GenBank/DDBJ whole genome shotgun (WGS) entry which is preliminary data.</text>
</comment>
<dbReference type="EMBL" id="FXTU01000006">
    <property type="protein sequence ID" value="SMP28030.1"/>
    <property type="molecule type" value="Genomic_DNA"/>
</dbReference>
<evidence type="ECO:0000256" key="6">
    <source>
        <dbReference type="ARBA" id="ARBA00022989"/>
    </source>
</evidence>
<dbReference type="PANTHER" id="PTHR30477">
    <property type="entry name" value="ABC-TRANSPORTER METAL-BINDING PROTEIN"/>
    <property type="match status" value="1"/>
</dbReference>
<dbReference type="InterPro" id="IPR037294">
    <property type="entry name" value="ABC_BtuC-like"/>
</dbReference>
<keyword evidence="7 9" id="KW-0472">Membrane</keyword>
<evidence type="ECO:0000256" key="3">
    <source>
        <dbReference type="ARBA" id="ARBA00022448"/>
    </source>
</evidence>
<dbReference type="GO" id="GO:0043190">
    <property type="term" value="C:ATP-binding cassette (ABC) transporter complex"/>
    <property type="evidence" value="ECO:0007669"/>
    <property type="project" value="InterPro"/>
</dbReference>
<reference evidence="10" key="1">
    <citation type="submission" date="2017-05" db="EMBL/GenBank/DDBJ databases">
        <authorList>
            <person name="Varghese N."/>
            <person name="Submissions S."/>
        </authorList>
    </citation>
    <scope>NUCLEOTIDE SEQUENCE</scope>
    <source>
        <strain evidence="10">DSM 45262</strain>
    </source>
</reference>